<dbReference type="GO" id="GO:0042157">
    <property type="term" value="P:lipoprotein metabolic process"/>
    <property type="evidence" value="ECO:0007669"/>
    <property type="project" value="TreeGrafter"/>
</dbReference>
<sequence length="573" mass="64788">MRKFIFISPDLDLSLTSTLLPSGTEVQSCLDNCQKKHRKLTIEEILTNTDSYYIVPQLIDVGAATQTPFAQRAMMDLVQFEQDYSTEYPERLLLALAYSTHPGEYLLKDLINLMKKKLPNVNIQESVAMATGAVIHTYCQYPDQCQHEIVKEYKQLIRKMLKDCGDDSCTLRHLRSVGNAGLAEFLPELLTIAQNSKNPAVSLAAVQALRRMDKNFLKDQAKVRLVKMYLQITREYDSSVRVAALELLVQLSPTPEEVYSILKSALDNRKEFELSLYTMKRVLDMVNSNINVRESFLTALKRYDINNYNFFGHRGKSSAYTGLMAAMKDMNSSYYLHQETARTGVMKRSGMDVGVYNDVMIQPVFNFELYAEGLEALIGGGDEEVPEGGPEATAGMTLSLMDVLLRPIEFFRGSGGLMSAVWNAPSEPISALQANLLLHDHSQKLHLSNGLIIDVQVTGVASIDLSGSISISLWYKNSNSLIKTSGAMIINGWMKLESEVLQGGMNFTAESEAVIDFKTDVDFSNMPFKMCLQMMRPPLQYKYNLEKFEKSRFLKKRYRHKKCVQECLLMNKR</sequence>
<protein>
    <submittedName>
        <fullName evidence="7">MTTP</fullName>
    </submittedName>
</protein>
<dbReference type="GO" id="GO:0008289">
    <property type="term" value="F:lipid binding"/>
    <property type="evidence" value="ECO:0007669"/>
    <property type="project" value="InterPro"/>
</dbReference>
<dbReference type="EMBL" id="CAJPWZ010002548">
    <property type="protein sequence ID" value="CAG2240100.1"/>
    <property type="molecule type" value="Genomic_DNA"/>
</dbReference>
<dbReference type="InterPro" id="IPR045811">
    <property type="entry name" value="MTP_lip-bd"/>
</dbReference>
<dbReference type="PANTHER" id="PTHR13024">
    <property type="entry name" value="MICROSOMAL TRIGLYCERIDE TRANSFER PROTEIN, LARGE SUBUNIT"/>
    <property type="match status" value="1"/>
</dbReference>
<evidence type="ECO:0000259" key="5">
    <source>
        <dbReference type="Pfam" id="PF01347"/>
    </source>
</evidence>
<dbReference type="AlphaFoldDB" id="A0A8S3U2B6"/>
<dbReference type="OrthoDB" id="5865932at2759"/>
<gene>
    <name evidence="7" type="ORF">MEDL_52423</name>
</gene>
<keyword evidence="2" id="KW-0813">Transport</keyword>
<dbReference type="Pfam" id="PF19444">
    <property type="entry name" value="MTP_lip_bd"/>
    <property type="match status" value="1"/>
</dbReference>
<dbReference type="GO" id="GO:0005794">
    <property type="term" value="C:Golgi apparatus"/>
    <property type="evidence" value="ECO:0007669"/>
    <property type="project" value="TreeGrafter"/>
</dbReference>
<comment type="subcellular location">
    <subcellularLocation>
        <location evidence="1">Endoplasmic reticulum</location>
    </subcellularLocation>
</comment>
<feature type="domain" description="Vitellogenin" evidence="5">
    <location>
        <begin position="48"/>
        <end position="264"/>
    </location>
</feature>
<dbReference type="PANTHER" id="PTHR13024:SF0">
    <property type="entry name" value="MICROSOMAL TRIACYLGLYCEROL TRANSFER PROTEIN"/>
    <property type="match status" value="1"/>
</dbReference>
<proteinExistence type="predicted"/>
<evidence type="ECO:0000256" key="1">
    <source>
        <dbReference type="ARBA" id="ARBA00004240"/>
    </source>
</evidence>
<organism evidence="7 8">
    <name type="scientific">Mytilus edulis</name>
    <name type="common">Blue mussel</name>
    <dbReference type="NCBI Taxonomy" id="6550"/>
    <lineage>
        <taxon>Eukaryota</taxon>
        <taxon>Metazoa</taxon>
        <taxon>Spiralia</taxon>
        <taxon>Lophotrochozoa</taxon>
        <taxon>Mollusca</taxon>
        <taxon>Bivalvia</taxon>
        <taxon>Autobranchia</taxon>
        <taxon>Pteriomorphia</taxon>
        <taxon>Mytilida</taxon>
        <taxon>Mytiloidea</taxon>
        <taxon>Mytilidae</taxon>
        <taxon>Mytilinae</taxon>
        <taxon>Mytilus</taxon>
    </lineage>
</organism>
<name>A0A8S3U2B6_MYTED</name>
<dbReference type="InterPro" id="IPR011030">
    <property type="entry name" value="Lipovitellin_superhlx_dom"/>
</dbReference>
<dbReference type="InterPro" id="IPR039988">
    <property type="entry name" value="MTTP"/>
</dbReference>
<dbReference type="Pfam" id="PF01347">
    <property type="entry name" value="Vitellogenin_N"/>
    <property type="match status" value="1"/>
</dbReference>
<evidence type="ECO:0000259" key="6">
    <source>
        <dbReference type="Pfam" id="PF19444"/>
    </source>
</evidence>
<evidence type="ECO:0000256" key="2">
    <source>
        <dbReference type="ARBA" id="ARBA00022448"/>
    </source>
</evidence>
<evidence type="ECO:0000313" key="8">
    <source>
        <dbReference type="Proteomes" id="UP000683360"/>
    </source>
</evidence>
<keyword evidence="4" id="KW-0256">Endoplasmic reticulum</keyword>
<comment type="caution">
    <text evidence="7">The sequence shown here is derived from an EMBL/GenBank/DDBJ whole genome shotgun (WGS) entry which is preliminary data.</text>
</comment>
<dbReference type="InterPro" id="IPR001747">
    <property type="entry name" value="Vitellogenin_N"/>
</dbReference>
<evidence type="ECO:0000256" key="4">
    <source>
        <dbReference type="ARBA" id="ARBA00022824"/>
    </source>
</evidence>
<feature type="domain" description="MTP large subunit lipid-binding" evidence="6">
    <location>
        <begin position="299"/>
        <end position="564"/>
    </location>
</feature>
<accession>A0A8S3U2B6</accession>
<dbReference type="GO" id="GO:0005783">
    <property type="term" value="C:endoplasmic reticulum"/>
    <property type="evidence" value="ECO:0007669"/>
    <property type="project" value="UniProtKB-SubCell"/>
</dbReference>
<keyword evidence="8" id="KW-1185">Reference proteome</keyword>
<dbReference type="GO" id="GO:0016323">
    <property type="term" value="C:basolateral plasma membrane"/>
    <property type="evidence" value="ECO:0007669"/>
    <property type="project" value="TreeGrafter"/>
</dbReference>
<dbReference type="Proteomes" id="UP000683360">
    <property type="component" value="Unassembled WGS sequence"/>
</dbReference>
<reference evidence="7" key="1">
    <citation type="submission" date="2021-03" db="EMBL/GenBank/DDBJ databases">
        <authorList>
            <person name="Bekaert M."/>
        </authorList>
    </citation>
    <scope>NUCLEOTIDE SEQUENCE</scope>
</reference>
<dbReference type="SUPFAM" id="SSF48431">
    <property type="entry name" value="Lipovitellin-phosvitin complex, superhelical domain"/>
    <property type="match status" value="1"/>
</dbReference>
<evidence type="ECO:0000313" key="7">
    <source>
        <dbReference type="EMBL" id="CAG2240100.1"/>
    </source>
</evidence>
<keyword evidence="3" id="KW-0732">Signal</keyword>
<evidence type="ECO:0000256" key="3">
    <source>
        <dbReference type="ARBA" id="ARBA00022729"/>
    </source>
</evidence>
<dbReference type="Gene3D" id="1.25.10.20">
    <property type="entry name" value="Vitellinogen, superhelical"/>
    <property type="match status" value="1"/>
</dbReference>
<dbReference type="GO" id="GO:0005548">
    <property type="term" value="F:phospholipid transporter activity"/>
    <property type="evidence" value="ECO:0007669"/>
    <property type="project" value="InterPro"/>
</dbReference>